<evidence type="ECO:0000256" key="1">
    <source>
        <dbReference type="ARBA" id="ARBA00022692"/>
    </source>
</evidence>
<evidence type="ECO:0000313" key="6">
    <source>
        <dbReference type="Proteomes" id="UP000294847"/>
    </source>
</evidence>
<comment type="subcellular location">
    <subcellularLocation>
        <location evidence="4">Membrane</location>
        <topology evidence="4">Multi-pass membrane protein</topology>
    </subcellularLocation>
</comment>
<evidence type="ECO:0000256" key="4">
    <source>
        <dbReference type="RuleBase" id="RU367022"/>
    </source>
</evidence>
<protein>
    <recommendedName>
        <fullName evidence="4">Copper transport protein</fullName>
    </recommendedName>
</protein>
<reference evidence="5 6" key="1">
    <citation type="journal article" date="2019" name="Mol. Biol. Evol.">
        <title>Blast fungal genomes show frequent chromosomal changes, gene gains and losses, and effector gene turnover.</title>
        <authorList>
            <person name="Gomez Luciano L.B."/>
            <person name="Jason Tsai I."/>
            <person name="Chuma I."/>
            <person name="Tosa Y."/>
            <person name="Chen Y.H."/>
            <person name="Li J.Y."/>
            <person name="Li M.Y."/>
            <person name="Jade Lu M.Y."/>
            <person name="Nakayashiki H."/>
            <person name="Li W.H."/>
        </authorList>
    </citation>
    <scope>NUCLEOTIDE SEQUENCE [LARGE SCALE GENOMIC DNA]</scope>
    <source>
        <strain evidence="5">MZ5-1-6</strain>
    </source>
</reference>
<evidence type="ECO:0000313" key="5">
    <source>
        <dbReference type="EMBL" id="QBZ59893.1"/>
    </source>
</evidence>
<dbReference type="GO" id="GO:0016020">
    <property type="term" value="C:membrane"/>
    <property type="evidence" value="ECO:0007669"/>
    <property type="project" value="UniProtKB-SubCell"/>
</dbReference>
<name>A0A4P7NB96_PYROR</name>
<gene>
    <name evidence="5" type="ORF">PoMZ_04859</name>
</gene>
<keyword evidence="4" id="KW-0813">Transport</keyword>
<keyword evidence="4" id="KW-0406">Ion transport</keyword>
<keyword evidence="3 4" id="KW-0472">Membrane</keyword>
<keyword evidence="1 4" id="KW-0812">Transmembrane</keyword>
<keyword evidence="4" id="KW-0186">Copper</keyword>
<dbReference type="Proteomes" id="UP000294847">
    <property type="component" value="Chromosome 3"/>
</dbReference>
<evidence type="ECO:0000256" key="3">
    <source>
        <dbReference type="ARBA" id="ARBA00023136"/>
    </source>
</evidence>
<dbReference type="InterPro" id="IPR007274">
    <property type="entry name" value="Cop_transporter"/>
</dbReference>
<organism evidence="5 6">
    <name type="scientific">Pyricularia oryzae</name>
    <name type="common">Rice blast fungus</name>
    <name type="synonym">Magnaporthe oryzae</name>
    <dbReference type="NCBI Taxonomy" id="318829"/>
    <lineage>
        <taxon>Eukaryota</taxon>
        <taxon>Fungi</taxon>
        <taxon>Dikarya</taxon>
        <taxon>Ascomycota</taxon>
        <taxon>Pezizomycotina</taxon>
        <taxon>Sordariomycetes</taxon>
        <taxon>Sordariomycetidae</taxon>
        <taxon>Magnaporthales</taxon>
        <taxon>Pyriculariaceae</taxon>
        <taxon>Pyricularia</taxon>
    </lineage>
</organism>
<dbReference type="GO" id="GO:0005375">
    <property type="term" value="F:copper ion transmembrane transporter activity"/>
    <property type="evidence" value="ECO:0007669"/>
    <property type="project" value="UniProtKB-UniRule"/>
</dbReference>
<dbReference type="Pfam" id="PF04145">
    <property type="entry name" value="Ctr"/>
    <property type="match status" value="1"/>
</dbReference>
<dbReference type="EMBL" id="CP034206">
    <property type="protein sequence ID" value="QBZ59893.1"/>
    <property type="molecule type" value="Genomic_DNA"/>
</dbReference>
<evidence type="ECO:0000256" key="2">
    <source>
        <dbReference type="ARBA" id="ARBA00022989"/>
    </source>
</evidence>
<dbReference type="AlphaFoldDB" id="A0A4P7NB96"/>
<comment type="similarity">
    <text evidence="4">Belongs to the copper transporter (Ctr) (TC 1.A.56) family. SLC31A subfamily.</text>
</comment>
<proteinExistence type="inferred from homology"/>
<feature type="transmembrane region" description="Helical" evidence="4">
    <location>
        <begin position="40"/>
        <end position="59"/>
    </location>
</feature>
<dbReference type="PANTHER" id="PTHR12483">
    <property type="entry name" value="SOLUTE CARRIER FAMILY 31 COPPER TRANSPORTERS"/>
    <property type="match status" value="1"/>
</dbReference>
<accession>A0A4P7NB96</accession>
<dbReference type="PANTHER" id="PTHR12483:SF79">
    <property type="entry name" value="COPPER TRANSPORT PROTEIN"/>
    <property type="match status" value="1"/>
</dbReference>
<keyword evidence="4" id="KW-0187">Copper transport</keyword>
<sequence>MSHGHAAGPGAEDCQISMLWNWNTVGACFLSETWFVRTEGMMVVSCVGAMLLTATLELCRRGGREFDNLLASQIRQSVLSTALDTSSRRVETMRASLLQQFLRALLHAITFAIAYIVMLLAMYFNGYILVSIFLGAGLGKFLTDWLVVQVVVGEDGNSDCRGAIGVQETTAMRLYNPRDNGGRIDTLADLAVHVVDGNRTCIARFKCGVIAVDTQRRDCQSSKLTSIF</sequence>
<keyword evidence="2 4" id="KW-1133">Transmembrane helix</keyword>